<dbReference type="Gene3D" id="2.50.20.10">
    <property type="entry name" value="Lipoprotein localisation LolA/LolB/LppX"/>
    <property type="match status" value="1"/>
</dbReference>
<evidence type="ECO:0000313" key="5">
    <source>
        <dbReference type="EMBL" id="MCI2282623.1"/>
    </source>
</evidence>
<dbReference type="Pfam" id="PF03548">
    <property type="entry name" value="LolA"/>
    <property type="match status" value="1"/>
</dbReference>
<keyword evidence="2" id="KW-0813">Transport</keyword>
<comment type="subunit">
    <text evidence="1">Monomer.</text>
</comment>
<dbReference type="EMBL" id="JAKKSL010000001">
    <property type="protein sequence ID" value="MCI2282623.1"/>
    <property type="molecule type" value="Genomic_DNA"/>
</dbReference>
<proteinExistence type="predicted"/>
<dbReference type="CDD" id="cd16325">
    <property type="entry name" value="LolA"/>
    <property type="match status" value="1"/>
</dbReference>
<evidence type="ECO:0000256" key="2">
    <source>
        <dbReference type="ARBA" id="ARBA00022448"/>
    </source>
</evidence>
<keyword evidence="5" id="KW-0449">Lipoprotein</keyword>
<accession>A0ABS9WXF5</accession>
<evidence type="ECO:0000256" key="1">
    <source>
        <dbReference type="ARBA" id="ARBA00011245"/>
    </source>
</evidence>
<evidence type="ECO:0000256" key="4">
    <source>
        <dbReference type="ARBA" id="ARBA00022927"/>
    </source>
</evidence>
<reference evidence="5" key="1">
    <citation type="submission" date="2022-01" db="EMBL/GenBank/DDBJ databases">
        <title>Colwellia maritima, isolated from seawater.</title>
        <authorList>
            <person name="Kristyanto S."/>
            <person name="Jung J."/>
            <person name="Jeon C.O."/>
        </authorList>
    </citation>
    <scope>NUCLEOTIDE SEQUENCE</scope>
    <source>
        <strain evidence="5">MSW7</strain>
    </source>
</reference>
<keyword evidence="4" id="KW-0653">Protein transport</keyword>
<keyword evidence="6" id="KW-1185">Reference proteome</keyword>
<dbReference type="InterPro" id="IPR004564">
    <property type="entry name" value="OM_lipoprot_carrier_LolA-like"/>
</dbReference>
<dbReference type="Proteomes" id="UP001139646">
    <property type="component" value="Unassembled WGS sequence"/>
</dbReference>
<evidence type="ECO:0000313" key="6">
    <source>
        <dbReference type="Proteomes" id="UP001139646"/>
    </source>
</evidence>
<evidence type="ECO:0000256" key="3">
    <source>
        <dbReference type="ARBA" id="ARBA00022729"/>
    </source>
</evidence>
<dbReference type="RefSeq" id="WP_242283483.1">
    <property type="nucleotide sequence ID" value="NZ_JAKKSL010000001.1"/>
</dbReference>
<name>A0ABS9WXF5_9GAMM</name>
<sequence>MTLLLRILLFALFVFSVTPWANESSEIRHNEKTTSINSHSDKQTDIESNVRLERFLARLKIKQGIARFTQKKHLSFLANPIVSKGLLKIYQNSVIWHVQSPVFSKLVIVDDQIWQLTDKNASNYQVVVSHASVETLIRAVFTGDISQSQWHSSLDEKNCLQLSPNDLILSQAITQLSVCVDEDEAQRFVSIKDAQNNVTEIELTITTELLSDDDIREFVINP</sequence>
<dbReference type="SUPFAM" id="SSF89392">
    <property type="entry name" value="Prokaryotic lipoproteins and lipoprotein localization factors"/>
    <property type="match status" value="1"/>
</dbReference>
<gene>
    <name evidence="5" type="ORF">L3081_03405</name>
</gene>
<protein>
    <submittedName>
        <fullName evidence="5">Outer membrane lipoprotein carrier protein LolA</fullName>
    </submittedName>
</protein>
<organism evidence="5 6">
    <name type="scientific">Colwellia maritima</name>
    <dbReference type="NCBI Taxonomy" id="2912588"/>
    <lineage>
        <taxon>Bacteria</taxon>
        <taxon>Pseudomonadati</taxon>
        <taxon>Pseudomonadota</taxon>
        <taxon>Gammaproteobacteria</taxon>
        <taxon>Alteromonadales</taxon>
        <taxon>Colwelliaceae</taxon>
        <taxon>Colwellia</taxon>
    </lineage>
</organism>
<dbReference type="InterPro" id="IPR029046">
    <property type="entry name" value="LolA/LolB/LppX"/>
</dbReference>
<keyword evidence="3" id="KW-0732">Signal</keyword>
<comment type="caution">
    <text evidence="5">The sequence shown here is derived from an EMBL/GenBank/DDBJ whole genome shotgun (WGS) entry which is preliminary data.</text>
</comment>